<dbReference type="AlphaFoldDB" id="A0A193STG9"/>
<keyword evidence="4 6" id="KW-1133">Transmembrane helix</keyword>
<dbReference type="GO" id="GO:0005886">
    <property type="term" value="C:plasma membrane"/>
    <property type="evidence" value="ECO:0007669"/>
    <property type="project" value="UniProtKB-SubCell"/>
</dbReference>
<dbReference type="RefSeq" id="WP_065350325.1">
    <property type="nucleotide sequence ID" value="NZ_LT222319.1"/>
</dbReference>
<accession>A0A193STG9</accession>
<feature type="transmembrane region" description="Helical" evidence="6">
    <location>
        <begin position="94"/>
        <end position="114"/>
    </location>
</feature>
<proteinExistence type="predicted"/>
<evidence type="ECO:0000256" key="1">
    <source>
        <dbReference type="ARBA" id="ARBA00004429"/>
    </source>
</evidence>
<organism evidence="7 8">
    <name type="scientific">Pseudomonas cerasi</name>
    <dbReference type="NCBI Taxonomy" id="1583341"/>
    <lineage>
        <taxon>Bacteria</taxon>
        <taxon>Pseudomonadati</taxon>
        <taxon>Pseudomonadota</taxon>
        <taxon>Gammaproteobacteria</taxon>
        <taxon>Pseudomonadales</taxon>
        <taxon>Pseudomonadaceae</taxon>
        <taxon>Pseudomonas</taxon>
    </lineage>
</organism>
<dbReference type="PANTHER" id="PTHR30482:SF20">
    <property type="entry name" value="HIGH-AFFINITY BRANCHED-CHAIN AMINO ACID TRANSPORT SYSTEM PERMEASE PROTEIN LIVM"/>
    <property type="match status" value="1"/>
</dbReference>
<protein>
    <submittedName>
        <fullName evidence="7">ABC transporter permease</fullName>
    </submittedName>
</protein>
<sequence>MAITLDTPQPQGRHLPALRRSGLVLILAALVMAPLYLQNYYLHALIIAMIFLLPAHGLNLILGYTGMLSLAQGAFFGIGAYVAGLLAIHLGSPFWFNIVAAGALTALIALPLGIPALRLRTVSFVMCTLGLVVIAQTVAKNWISLTKGDMGLSGVPRPSFGWGAAATHISSIPGYYYLVLAVVILATLGFVALIRSPAGRCMIAIRDNETLAEAFGVPTWRYKLIVFMLSAMFAGMGGALYAQYMTVVSPLMFQMYYSNTILIIVLGGGVGRVSGVLLGSFVFVALSEALRITPELRMIIYGAILLALVFCFPQGLARLVEQGMEKLAALKGAGKEALTHER</sequence>
<feature type="transmembrane region" description="Helical" evidence="6">
    <location>
        <begin position="121"/>
        <end position="143"/>
    </location>
</feature>
<evidence type="ECO:0000256" key="2">
    <source>
        <dbReference type="ARBA" id="ARBA00022475"/>
    </source>
</evidence>
<evidence type="ECO:0000313" key="7">
    <source>
        <dbReference type="EMBL" id="SOS21844.1"/>
    </source>
</evidence>
<evidence type="ECO:0000256" key="4">
    <source>
        <dbReference type="ARBA" id="ARBA00022989"/>
    </source>
</evidence>
<feature type="transmembrane region" description="Helical" evidence="6">
    <location>
        <begin position="298"/>
        <end position="317"/>
    </location>
</feature>
<name>A0A193STG9_9PSED</name>
<keyword evidence="3 6" id="KW-0812">Transmembrane</keyword>
<dbReference type="GO" id="GO:0015658">
    <property type="term" value="F:branched-chain amino acid transmembrane transporter activity"/>
    <property type="evidence" value="ECO:0007669"/>
    <property type="project" value="InterPro"/>
</dbReference>
<feature type="transmembrane region" description="Helical" evidence="6">
    <location>
        <begin position="256"/>
        <end position="286"/>
    </location>
</feature>
<reference evidence="8" key="1">
    <citation type="submission" date="2017-11" db="EMBL/GenBank/DDBJ databases">
        <authorList>
            <person name="Blom J."/>
        </authorList>
    </citation>
    <scope>NUCLEOTIDE SEQUENCE [LARGE SCALE GENOMIC DNA]</scope>
</reference>
<dbReference type="PANTHER" id="PTHR30482">
    <property type="entry name" value="HIGH-AFFINITY BRANCHED-CHAIN AMINO ACID TRANSPORT SYSTEM PERMEASE"/>
    <property type="match status" value="1"/>
</dbReference>
<feature type="transmembrane region" description="Helical" evidence="6">
    <location>
        <begin position="175"/>
        <end position="194"/>
    </location>
</feature>
<dbReference type="Proteomes" id="UP000239025">
    <property type="component" value="Chromosome 1"/>
</dbReference>
<gene>
    <name evidence="7" type="ORF">PL963_03757</name>
</gene>
<evidence type="ECO:0000256" key="6">
    <source>
        <dbReference type="SAM" id="Phobius"/>
    </source>
</evidence>
<keyword evidence="5 6" id="KW-0472">Membrane</keyword>
<dbReference type="InterPro" id="IPR001851">
    <property type="entry name" value="ABC_transp_permease"/>
</dbReference>
<dbReference type="EMBL" id="LT963395">
    <property type="protein sequence ID" value="SOS21844.1"/>
    <property type="molecule type" value="Genomic_DNA"/>
</dbReference>
<feature type="transmembrane region" description="Helical" evidence="6">
    <location>
        <begin position="69"/>
        <end position="88"/>
    </location>
</feature>
<feature type="transmembrane region" description="Helical" evidence="6">
    <location>
        <begin position="224"/>
        <end position="244"/>
    </location>
</feature>
<dbReference type="CDD" id="cd06581">
    <property type="entry name" value="TM_PBP1_LivM_like"/>
    <property type="match status" value="1"/>
</dbReference>
<feature type="transmembrane region" description="Helical" evidence="6">
    <location>
        <begin position="21"/>
        <end position="37"/>
    </location>
</feature>
<dbReference type="Pfam" id="PF02653">
    <property type="entry name" value="BPD_transp_2"/>
    <property type="match status" value="1"/>
</dbReference>
<evidence type="ECO:0000256" key="3">
    <source>
        <dbReference type="ARBA" id="ARBA00022692"/>
    </source>
</evidence>
<evidence type="ECO:0000313" key="8">
    <source>
        <dbReference type="Proteomes" id="UP000239025"/>
    </source>
</evidence>
<comment type="subcellular location">
    <subcellularLocation>
        <location evidence="1">Cell inner membrane</location>
        <topology evidence="1">Multi-pass membrane protein</topology>
    </subcellularLocation>
</comment>
<evidence type="ECO:0000256" key="5">
    <source>
        <dbReference type="ARBA" id="ARBA00023136"/>
    </source>
</evidence>
<dbReference type="InterPro" id="IPR043428">
    <property type="entry name" value="LivM-like"/>
</dbReference>
<feature type="transmembrane region" description="Helical" evidence="6">
    <location>
        <begin position="43"/>
        <end position="62"/>
    </location>
</feature>
<keyword evidence="2" id="KW-1003">Cell membrane</keyword>
<keyword evidence="8" id="KW-1185">Reference proteome</keyword>